<dbReference type="Proteomes" id="UP000189941">
    <property type="component" value="Unassembled WGS sequence"/>
</dbReference>
<evidence type="ECO:0000256" key="1">
    <source>
        <dbReference type="SAM" id="Coils"/>
    </source>
</evidence>
<reference evidence="3" key="1">
    <citation type="submission" date="2017-02" db="EMBL/GenBank/DDBJ databases">
        <authorList>
            <person name="Varghese N."/>
            <person name="Submissions S."/>
        </authorList>
    </citation>
    <scope>NUCLEOTIDE SEQUENCE [LARGE SCALE GENOMIC DNA]</scope>
    <source>
        <strain evidence="3">DSM 15739</strain>
    </source>
</reference>
<accession>A0A1T4M7N5</accession>
<proteinExistence type="predicted"/>
<keyword evidence="3" id="KW-1185">Reference proteome</keyword>
<evidence type="ECO:0000313" key="2">
    <source>
        <dbReference type="EMBL" id="SJZ63019.1"/>
    </source>
</evidence>
<keyword evidence="1" id="KW-0175">Coiled coil</keyword>
<gene>
    <name evidence="2" type="ORF">SAMN02746011_01335</name>
</gene>
<sequence>MSDLQNLRESILKKAHQEGQAQFDKANEELEQEFQTKLTAQLHEKENMRNVQLNREKQRLTRLEHQVLNQERQGSLNSRQALMDQLFAGAVQKMEAWDNQTFLEFTRTILTQFKDKELQVVFGEKTRNQLSSPELQSLLEQFPKLTIAEESISDQSGFVVKDQRVDYNFMFDQLVDSVRNDLSADLAQQVFNTK</sequence>
<dbReference type="STRING" id="1121925.SAMN02746011_01335"/>
<feature type="coiled-coil region" evidence="1">
    <location>
        <begin position="43"/>
        <end position="73"/>
    </location>
</feature>
<organism evidence="2 3">
    <name type="scientific">Globicatella sulfidifaciens DSM 15739</name>
    <dbReference type="NCBI Taxonomy" id="1121925"/>
    <lineage>
        <taxon>Bacteria</taxon>
        <taxon>Bacillati</taxon>
        <taxon>Bacillota</taxon>
        <taxon>Bacilli</taxon>
        <taxon>Lactobacillales</taxon>
        <taxon>Aerococcaceae</taxon>
        <taxon>Globicatella</taxon>
    </lineage>
</organism>
<dbReference type="EMBL" id="FUWO01000011">
    <property type="protein sequence ID" value="SJZ63019.1"/>
    <property type="molecule type" value="Genomic_DNA"/>
</dbReference>
<dbReference type="SUPFAM" id="SSF160527">
    <property type="entry name" value="V-type ATPase subunit E-like"/>
    <property type="match status" value="1"/>
</dbReference>
<protein>
    <submittedName>
        <fullName evidence="2">V/A-type H+-transporting ATPase subunit E</fullName>
    </submittedName>
</protein>
<dbReference type="OrthoDB" id="2139645at2"/>
<dbReference type="AlphaFoldDB" id="A0A1T4M7N5"/>
<name>A0A1T4M7N5_9LACT</name>
<evidence type="ECO:0000313" key="3">
    <source>
        <dbReference type="Proteomes" id="UP000189941"/>
    </source>
</evidence>
<dbReference type="RefSeq" id="WP_078756077.1">
    <property type="nucleotide sequence ID" value="NZ_FUWO01000011.1"/>
</dbReference>